<comment type="caution">
    <text evidence="3">The sequence shown here is derived from an EMBL/GenBank/DDBJ whole genome shotgun (WGS) entry which is preliminary data.</text>
</comment>
<evidence type="ECO:0000313" key="3">
    <source>
        <dbReference type="EMBL" id="MDA0180228.1"/>
    </source>
</evidence>
<feature type="domain" description="Histidine kinase/HSP90-like ATPase" evidence="2">
    <location>
        <begin position="67"/>
        <end position="160"/>
    </location>
</feature>
<gene>
    <name evidence="3" type="ORF">OJ997_07975</name>
</gene>
<keyword evidence="3" id="KW-0067">ATP-binding</keyword>
<feature type="region of interest" description="Disordered" evidence="1">
    <location>
        <begin position="1"/>
        <end position="34"/>
    </location>
</feature>
<dbReference type="AlphaFoldDB" id="A0A9X3S7G0"/>
<evidence type="ECO:0000259" key="2">
    <source>
        <dbReference type="Pfam" id="PF02518"/>
    </source>
</evidence>
<reference evidence="3" key="1">
    <citation type="submission" date="2022-10" db="EMBL/GenBank/DDBJ databases">
        <title>The WGS of Solirubrobacter phytolaccae KCTC 29190.</title>
        <authorList>
            <person name="Jiang Z."/>
        </authorList>
    </citation>
    <scope>NUCLEOTIDE SEQUENCE</scope>
    <source>
        <strain evidence="3">KCTC 29190</strain>
    </source>
</reference>
<proteinExistence type="predicted"/>
<protein>
    <submittedName>
        <fullName evidence="3">ATP-binding protein</fullName>
    </submittedName>
</protein>
<accession>A0A9X3S7G0</accession>
<dbReference type="InterPro" id="IPR036890">
    <property type="entry name" value="HATPase_C_sf"/>
</dbReference>
<dbReference type="EMBL" id="JAPDDP010000010">
    <property type="protein sequence ID" value="MDA0180228.1"/>
    <property type="molecule type" value="Genomic_DNA"/>
</dbReference>
<name>A0A9X3S7G0_9ACTN</name>
<feature type="compositionally biased region" description="Low complexity" evidence="1">
    <location>
        <begin position="1"/>
        <end position="11"/>
    </location>
</feature>
<dbReference type="Gene3D" id="3.30.565.10">
    <property type="entry name" value="Histidine kinase-like ATPase, C-terminal domain"/>
    <property type="match status" value="1"/>
</dbReference>
<evidence type="ECO:0000256" key="1">
    <source>
        <dbReference type="SAM" id="MobiDB-lite"/>
    </source>
</evidence>
<dbReference type="GO" id="GO:0005524">
    <property type="term" value="F:ATP binding"/>
    <property type="evidence" value="ECO:0007669"/>
    <property type="project" value="UniProtKB-KW"/>
</dbReference>
<dbReference type="SUPFAM" id="SSF55874">
    <property type="entry name" value="ATPase domain of HSP90 chaperone/DNA topoisomerase II/histidine kinase"/>
    <property type="match status" value="1"/>
</dbReference>
<dbReference type="Proteomes" id="UP001147653">
    <property type="component" value="Unassembled WGS sequence"/>
</dbReference>
<evidence type="ECO:0000313" key="4">
    <source>
        <dbReference type="Proteomes" id="UP001147653"/>
    </source>
</evidence>
<keyword evidence="4" id="KW-1185">Reference proteome</keyword>
<keyword evidence="3" id="KW-0547">Nucleotide-binding</keyword>
<dbReference type="Pfam" id="PF02518">
    <property type="entry name" value="HATPase_c"/>
    <property type="match status" value="1"/>
</dbReference>
<organism evidence="3 4">
    <name type="scientific">Solirubrobacter phytolaccae</name>
    <dbReference type="NCBI Taxonomy" id="1404360"/>
    <lineage>
        <taxon>Bacteria</taxon>
        <taxon>Bacillati</taxon>
        <taxon>Actinomycetota</taxon>
        <taxon>Thermoleophilia</taxon>
        <taxon>Solirubrobacterales</taxon>
        <taxon>Solirubrobacteraceae</taxon>
        <taxon>Solirubrobacter</taxon>
    </lineage>
</organism>
<dbReference type="InterPro" id="IPR003594">
    <property type="entry name" value="HATPase_dom"/>
</dbReference>
<sequence>MSAPRSRSSAAWPCCRPRPPSRSSTTKRRRRTLAADEALPLRSDEDVVRARHKVRELAQQAGLRLVDQTKFVTAVSELARNTIIHGGGGRLRAGLMQDGGRQGVFATFEDDGPGIPDIQMALTDGFSTGTGLGLGFGGARRLVNEFDARPNPTGGTVVRVATWR</sequence>